<dbReference type="STRING" id="37653.A0A0L8HCD7"/>
<dbReference type="EMBL" id="KQ418647">
    <property type="protein sequence ID" value="KOF86430.1"/>
    <property type="molecule type" value="Genomic_DNA"/>
</dbReference>
<feature type="domain" description="DNA helicase Pif1-like 2B" evidence="1">
    <location>
        <begin position="158"/>
        <end position="204"/>
    </location>
</feature>
<reference evidence="2" key="1">
    <citation type="submission" date="2015-07" db="EMBL/GenBank/DDBJ databases">
        <title>MeaNS - Measles Nucleotide Surveillance Program.</title>
        <authorList>
            <person name="Tran T."/>
            <person name="Druce J."/>
        </authorList>
    </citation>
    <scope>NUCLEOTIDE SEQUENCE</scope>
    <source>
        <strain evidence="2">UCB-OBI-ISO-001</strain>
        <tissue evidence="2">Gonad</tissue>
    </source>
</reference>
<dbReference type="InterPro" id="IPR049163">
    <property type="entry name" value="Pif1-like_2B_dom"/>
</dbReference>
<protein>
    <recommendedName>
        <fullName evidence="1">DNA helicase Pif1-like 2B domain-containing protein</fullName>
    </recommendedName>
</protein>
<proteinExistence type="predicted"/>
<dbReference type="Pfam" id="PF21530">
    <property type="entry name" value="Pif1_2B_dom"/>
    <property type="match status" value="1"/>
</dbReference>
<dbReference type="OrthoDB" id="6157906at2759"/>
<evidence type="ECO:0000313" key="2">
    <source>
        <dbReference type="EMBL" id="KOF86430.1"/>
    </source>
</evidence>
<evidence type="ECO:0000259" key="1">
    <source>
        <dbReference type="Pfam" id="PF21530"/>
    </source>
</evidence>
<sequence length="243" mass="27524">MVSQEENILLQHNGVRLQIVDTTPKRSFLCDHVEVVELTTNLRLLTEGHSDEREFDNYLLGVGNGNISVEQSLGEFKIKLSNDFCLESGILSDLCDFVYADLNNNFTNPVWLANRTIVTPTNEAAQFVNDFLLTRIPGELKIYRSPDTVDNETLYPIEFINKFTPSGFLPHILKLKTKHYIMLLRNLDATNGHCNGTCYIIVSLYDHVIEAEVAFGPYAGSSLLIPRIPHVSQEMEFPFNSEL</sequence>
<dbReference type="AlphaFoldDB" id="A0A0L8HCD7"/>
<organism evidence="2">
    <name type="scientific">Octopus bimaculoides</name>
    <name type="common">California two-spotted octopus</name>
    <dbReference type="NCBI Taxonomy" id="37653"/>
    <lineage>
        <taxon>Eukaryota</taxon>
        <taxon>Metazoa</taxon>
        <taxon>Spiralia</taxon>
        <taxon>Lophotrochozoa</taxon>
        <taxon>Mollusca</taxon>
        <taxon>Cephalopoda</taxon>
        <taxon>Coleoidea</taxon>
        <taxon>Octopodiformes</taxon>
        <taxon>Octopoda</taxon>
        <taxon>Incirrata</taxon>
        <taxon>Octopodidae</taxon>
        <taxon>Octopus</taxon>
    </lineage>
</organism>
<dbReference type="SUPFAM" id="SSF52540">
    <property type="entry name" value="P-loop containing nucleoside triphosphate hydrolases"/>
    <property type="match status" value="1"/>
</dbReference>
<name>A0A0L8HCD7_OCTBM</name>
<accession>A0A0L8HCD7</accession>
<gene>
    <name evidence="2" type="ORF">OCBIM_22018634mg</name>
</gene>
<dbReference type="InterPro" id="IPR027417">
    <property type="entry name" value="P-loop_NTPase"/>
</dbReference>
<dbReference type="PANTHER" id="PTHR10492:SF57">
    <property type="entry name" value="ATP-DEPENDENT DNA HELICASE"/>
    <property type="match status" value="1"/>
</dbReference>
<dbReference type="PANTHER" id="PTHR10492">
    <property type="match status" value="1"/>
</dbReference>